<feature type="binding site" evidence="6">
    <location>
        <position position="201"/>
    </location>
    <ligand>
        <name>a divalent metal cation</name>
        <dbReference type="ChEBI" id="CHEBI:60240"/>
        <label>2</label>
        <note>catalytic</note>
    </ligand>
</feature>
<feature type="binding site" evidence="6">
    <location>
        <position position="105"/>
    </location>
    <ligand>
        <name>a divalent metal cation</name>
        <dbReference type="ChEBI" id="CHEBI:60240"/>
        <label>1</label>
    </ligand>
</feature>
<reference evidence="9 10" key="1">
    <citation type="submission" date="2020-09" db="EMBL/GenBank/DDBJ databases">
        <title>Paenibacillus sp. strain PR3 16S rRNA gene Genome sequencing and assembly.</title>
        <authorList>
            <person name="Kim J."/>
        </authorList>
    </citation>
    <scope>NUCLEOTIDE SEQUENCE [LARGE SCALE GENOMIC DNA]</scope>
    <source>
        <strain evidence="9 10">PR3</strain>
    </source>
</reference>
<dbReference type="InterPro" id="IPR002467">
    <property type="entry name" value="Pept_M24A_MAP1"/>
</dbReference>
<dbReference type="PANTHER" id="PTHR43330:SF17">
    <property type="entry name" value="METHIONINE AMINOPEPTIDASE"/>
    <property type="match status" value="1"/>
</dbReference>
<dbReference type="CDD" id="cd01086">
    <property type="entry name" value="MetAP1"/>
    <property type="match status" value="1"/>
</dbReference>
<comment type="catalytic activity">
    <reaction evidence="6 7">
        <text>Release of N-terminal amino acids, preferentially methionine, from peptides and arylamides.</text>
        <dbReference type="EC" id="3.4.11.18"/>
    </reaction>
</comment>
<feature type="binding site" evidence="6">
    <location>
        <position position="105"/>
    </location>
    <ligand>
        <name>a divalent metal cation</name>
        <dbReference type="ChEBI" id="CHEBI:60240"/>
        <label>2</label>
        <note>catalytic</note>
    </ligand>
</feature>
<dbReference type="NCBIfam" id="TIGR00500">
    <property type="entry name" value="met_pdase_I"/>
    <property type="match status" value="1"/>
</dbReference>
<comment type="subunit">
    <text evidence="6">Monomer.</text>
</comment>
<feature type="binding site" evidence="6">
    <location>
        <position position="77"/>
    </location>
    <ligand>
        <name>substrate</name>
    </ligand>
</feature>
<accession>A0ABR8N1P8</accession>
<feature type="binding site" evidence="6">
    <location>
        <position position="168"/>
    </location>
    <ligand>
        <name>a divalent metal cation</name>
        <dbReference type="ChEBI" id="CHEBI:60240"/>
        <label>2</label>
        <note>catalytic</note>
    </ligand>
</feature>
<keyword evidence="2 6" id="KW-0031">Aminopeptidase</keyword>
<dbReference type="EC" id="3.4.11.18" evidence="6 7"/>
<evidence type="ECO:0000256" key="2">
    <source>
        <dbReference type="ARBA" id="ARBA00022438"/>
    </source>
</evidence>
<proteinExistence type="inferred from homology"/>
<evidence type="ECO:0000256" key="3">
    <source>
        <dbReference type="ARBA" id="ARBA00022670"/>
    </source>
</evidence>
<dbReference type="GO" id="GO:0004239">
    <property type="term" value="F:initiator methionyl aminopeptidase activity"/>
    <property type="evidence" value="ECO:0007669"/>
    <property type="project" value="UniProtKB-EC"/>
</dbReference>
<feature type="binding site" evidence="6">
    <location>
        <position position="175"/>
    </location>
    <ligand>
        <name>substrate</name>
    </ligand>
</feature>
<protein>
    <recommendedName>
        <fullName evidence="6 7">Methionine aminopeptidase</fullName>
        <shortName evidence="6">MAP</shortName>
        <shortName evidence="6">MetAP</shortName>
        <ecNumber evidence="6 7">3.4.11.18</ecNumber>
    </recommendedName>
    <alternativeName>
        <fullName evidence="6">Peptidase M</fullName>
    </alternativeName>
</protein>
<dbReference type="InterPro" id="IPR036005">
    <property type="entry name" value="Creatinase/aminopeptidase-like"/>
</dbReference>
<evidence type="ECO:0000256" key="1">
    <source>
        <dbReference type="ARBA" id="ARBA00002521"/>
    </source>
</evidence>
<dbReference type="EMBL" id="JACXZA010000005">
    <property type="protein sequence ID" value="MBD3921135.1"/>
    <property type="molecule type" value="Genomic_DNA"/>
</dbReference>
<keyword evidence="10" id="KW-1185">Reference proteome</keyword>
<dbReference type="InterPro" id="IPR000994">
    <property type="entry name" value="Pept_M24"/>
</dbReference>
<feature type="binding site" evidence="6">
    <location>
        <position position="94"/>
    </location>
    <ligand>
        <name>a divalent metal cation</name>
        <dbReference type="ChEBI" id="CHEBI:60240"/>
        <label>1</label>
    </ligand>
</feature>
<comment type="similarity">
    <text evidence="6">Belongs to the peptidase M24A family. Methionine aminopeptidase type 1 subfamily.</text>
</comment>
<evidence type="ECO:0000256" key="6">
    <source>
        <dbReference type="HAMAP-Rule" id="MF_01974"/>
    </source>
</evidence>
<dbReference type="Gene3D" id="3.90.230.10">
    <property type="entry name" value="Creatinase/methionine aminopeptidase superfamily"/>
    <property type="match status" value="1"/>
</dbReference>
<evidence type="ECO:0000313" key="9">
    <source>
        <dbReference type="EMBL" id="MBD3921135.1"/>
    </source>
</evidence>
<feature type="binding site" evidence="6">
    <location>
        <position position="232"/>
    </location>
    <ligand>
        <name>a divalent metal cation</name>
        <dbReference type="ChEBI" id="CHEBI:60240"/>
        <label>1</label>
    </ligand>
</feature>
<dbReference type="Proteomes" id="UP000609346">
    <property type="component" value="Unassembled WGS sequence"/>
</dbReference>
<comment type="caution">
    <text evidence="9">The sequence shown here is derived from an EMBL/GenBank/DDBJ whole genome shotgun (WGS) entry which is preliminary data.</text>
</comment>
<dbReference type="Pfam" id="PF00557">
    <property type="entry name" value="Peptidase_M24"/>
    <property type="match status" value="1"/>
</dbReference>
<evidence type="ECO:0000256" key="7">
    <source>
        <dbReference type="RuleBase" id="RU003653"/>
    </source>
</evidence>
<sequence length="251" mass="27305">MMERKTEDEIRRIAKAGRIVAECHRAIATRIAPGVTTLEIDRFVERFMRERGATPAQKGYLGYPFATCASVNDVVCHGFPDMDPLEDGDIVTIDMVADVDGWKADSAWTYPIGRTTPRVKKLLRATRSALDRAIKQAVPGKRLGDIGHAVKATAEDAGFSVVTSFVGHGIGRNIHESPQVENQGKAGKGLLLKQGMVITIEPILTTGTSDVWVGPDGWTARTRDGALSAQFEHTIAITGRGPIVLTEWKET</sequence>
<evidence type="ECO:0000259" key="8">
    <source>
        <dbReference type="Pfam" id="PF00557"/>
    </source>
</evidence>
<dbReference type="PRINTS" id="PR00599">
    <property type="entry name" value="MAPEPTIDASE"/>
</dbReference>
<evidence type="ECO:0000313" key="10">
    <source>
        <dbReference type="Proteomes" id="UP000609346"/>
    </source>
</evidence>
<keyword evidence="5 6" id="KW-0378">Hydrolase</keyword>
<name>A0ABR8N1P8_9BACL</name>
<keyword evidence="4 6" id="KW-0479">Metal-binding</keyword>
<feature type="binding site" evidence="6">
    <location>
        <position position="232"/>
    </location>
    <ligand>
        <name>a divalent metal cation</name>
        <dbReference type="ChEBI" id="CHEBI:60240"/>
        <label>2</label>
        <note>catalytic</note>
    </ligand>
</feature>
<comment type="function">
    <text evidence="1 6">Removes the N-terminal methionine from nascent proteins. The N-terminal methionine is often cleaved when the second residue in the primary sequence is small and uncharged (Met-Ala-, Cys, Gly, Pro, Ser, Thr, or Val). Requires deformylation of the N(alpha)-formylated initiator methionine before it can be hydrolyzed.</text>
</comment>
<evidence type="ECO:0000256" key="4">
    <source>
        <dbReference type="ARBA" id="ARBA00022723"/>
    </source>
</evidence>
<organism evidence="9 10">
    <name type="scientific">Paenibacillus terricola</name>
    <dbReference type="NCBI Taxonomy" id="2763503"/>
    <lineage>
        <taxon>Bacteria</taxon>
        <taxon>Bacillati</taxon>
        <taxon>Bacillota</taxon>
        <taxon>Bacilli</taxon>
        <taxon>Bacillales</taxon>
        <taxon>Paenibacillaceae</taxon>
        <taxon>Paenibacillus</taxon>
    </lineage>
</organism>
<feature type="domain" description="Peptidase M24" evidence="8">
    <location>
        <begin position="12"/>
        <end position="238"/>
    </location>
</feature>
<comment type="cofactor">
    <cofactor evidence="6">
        <name>Co(2+)</name>
        <dbReference type="ChEBI" id="CHEBI:48828"/>
    </cofactor>
    <cofactor evidence="6">
        <name>Zn(2+)</name>
        <dbReference type="ChEBI" id="CHEBI:29105"/>
    </cofactor>
    <cofactor evidence="6">
        <name>Mn(2+)</name>
        <dbReference type="ChEBI" id="CHEBI:29035"/>
    </cofactor>
    <cofactor evidence="6">
        <name>Fe(2+)</name>
        <dbReference type="ChEBI" id="CHEBI:29033"/>
    </cofactor>
    <text evidence="6">Binds 2 divalent metal cations per subunit. Has a high-affinity and a low affinity metal-binding site. The true nature of the physiological cofactor is under debate. The enzyme is active with cobalt, zinc, manganese or divalent iron ions. Most likely, methionine aminopeptidases function as mononuclear Fe(2+)-metalloproteases under physiological conditions, and the catalytically relevant metal-binding site has been assigned to the histidine-containing high-affinity site.</text>
</comment>
<dbReference type="SUPFAM" id="SSF55920">
    <property type="entry name" value="Creatinase/aminopeptidase"/>
    <property type="match status" value="1"/>
</dbReference>
<dbReference type="InterPro" id="IPR001714">
    <property type="entry name" value="Pept_M24_MAP"/>
</dbReference>
<dbReference type="PANTHER" id="PTHR43330">
    <property type="entry name" value="METHIONINE AMINOPEPTIDASE"/>
    <property type="match status" value="1"/>
</dbReference>
<keyword evidence="3 6" id="KW-0645">Protease</keyword>
<evidence type="ECO:0000256" key="5">
    <source>
        <dbReference type="ARBA" id="ARBA00022801"/>
    </source>
</evidence>
<gene>
    <name evidence="6 9" type="primary">map</name>
    <name evidence="9" type="ORF">H8B09_20375</name>
</gene>
<dbReference type="HAMAP" id="MF_01974">
    <property type="entry name" value="MetAP_1"/>
    <property type="match status" value="1"/>
</dbReference>